<comment type="caution">
    <text evidence="1">The sequence shown here is derived from an EMBL/GenBank/DDBJ whole genome shotgun (WGS) entry which is preliminary data.</text>
</comment>
<dbReference type="EMBL" id="JBHLTS010000017">
    <property type="protein sequence ID" value="MFC0513593.1"/>
    <property type="molecule type" value="Genomic_DNA"/>
</dbReference>
<dbReference type="Pfam" id="PF20330">
    <property type="entry name" value="DUF6625"/>
    <property type="match status" value="1"/>
</dbReference>
<organism evidence="1 2">
    <name type="scientific">Mucilaginibacter angelicae</name>
    <dbReference type="NCBI Taxonomy" id="869718"/>
    <lineage>
        <taxon>Bacteria</taxon>
        <taxon>Pseudomonadati</taxon>
        <taxon>Bacteroidota</taxon>
        <taxon>Sphingobacteriia</taxon>
        <taxon>Sphingobacteriales</taxon>
        <taxon>Sphingobacteriaceae</taxon>
        <taxon>Mucilaginibacter</taxon>
    </lineage>
</organism>
<keyword evidence="2" id="KW-1185">Reference proteome</keyword>
<dbReference type="RefSeq" id="WP_377021458.1">
    <property type="nucleotide sequence ID" value="NZ_JBHLTS010000017.1"/>
</dbReference>
<reference evidence="1 2" key="1">
    <citation type="submission" date="2024-09" db="EMBL/GenBank/DDBJ databases">
        <authorList>
            <person name="Sun Q."/>
            <person name="Mori K."/>
        </authorList>
    </citation>
    <scope>NUCLEOTIDE SEQUENCE [LARGE SCALE GENOMIC DNA]</scope>
    <source>
        <strain evidence="1 2">NCAIM B.02415</strain>
    </source>
</reference>
<accession>A0ABV6L388</accession>
<sequence>MEYRNNIALITCYIGKLPWYFHYFVHSCSYNPSIDFFIFTDDNTRIPVPGNVKVIYKTLDDIVKLATAKLNLEINITNGYKLCDFKPAYGLIFSDILSGYDFWGHCDIDIIFGNIRSFITDDLLARHDLISVRHDWLSGCFLLYQNTHKLNHLFLHSKDYKKVFGSSQHYCFDETNFAHDAFTNGMLYTDVETEIESMTHVVKKLEARNYISPFFDFLIIEGLPGRLRWDNGEMFYRNRYEVLFYHLIYFKRLPNLPKKVVNIPQSFTISPSKIYHQYELKKSISELETH</sequence>
<gene>
    <name evidence="1" type="ORF">ACFFGT_05250</name>
</gene>
<name>A0ABV6L388_9SPHI</name>
<evidence type="ECO:0000313" key="1">
    <source>
        <dbReference type="EMBL" id="MFC0513593.1"/>
    </source>
</evidence>
<evidence type="ECO:0000313" key="2">
    <source>
        <dbReference type="Proteomes" id="UP001589828"/>
    </source>
</evidence>
<dbReference type="InterPro" id="IPR046733">
    <property type="entry name" value="DUF6625"/>
</dbReference>
<proteinExistence type="predicted"/>
<dbReference type="Proteomes" id="UP001589828">
    <property type="component" value="Unassembled WGS sequence"/>
</dbReference>
<protein>
    <submittedName>
        <fullName evidence="1">DUF6625 family protein</fullName>
    </submittedName>
</protein>